<organism evidence="2 3">
    <name type="scientific">Sphingomonas abietis</name>
    <dbReference type="NCBI Taxonomy" id="3012344"/>
    <lineage>
        <taxon>Bacteria</taxon>
        <taxon>Pseudomonadati</taxon>
        <taxon>Pseudomonadota</taxon>
        <taxon>Alphaproteobacteria</taxon>
        <taxon>Sphingomonadales</taxon>
        <taxon>Sphingomonadaceae</taxon>
        <taxon>Sphingomonas</taxon>
    </lineage>
</organism>
<dbReference type="SUPFAM" id="SSF54637">
    <property type="entry name" value="Thioesterase/thiol ester dehydrase-isomerase"/>
    <property type="match status" value="1"/>
</dbReference>
<accession>A0ABY7NPT0</accession>
<feature type="domain" description="Acyl-CoA thioesterase-like N-terminal HotDog" evidence="1">
    <location>
        <begin position="58"/>
        <end position="145"/>
    </location>
</feature>
<dbReference type="InterPro" id="IPR049449">
    <property type="entry name" value="TesB_ACOT8-like_N"/>
</dbReference>
<keyword evidence="3" id="KW-1185">Reference proteome</keyword>
<evidence type="ECO:0000313" key="3">
    <source>
        <dbReference type="Proteomes" id="UP001210865"/>
    </source>
</evidence>
<dbReference type="InterPro" id="IPR029069">
    <property type="entry name" value="HotDog_dom_sf"/>
</dbReference>
<dbReference type="Proteomes" id="UP001210865">
    <property type="component" value="Chromosome"/>
</dbReference>
<sequence>MSDGEHPFAPRHDGPDADGFHGWTFPGDGFASFVGRMATRVEGADVCRVRVETGPSRANVLGKIHGGFLLGFLDQALFVGPVSMDRLPFVSAVTLGVSTQFVGAGRIEEPLDCLVEIVRETRRLVFLRGTMEQGDHLVLTFQATLSKISKPVS</sequence>
<name>A0ABY7NPT0_9SPHN</name>
<dbReference type="EMBL" id="CP115174">
    <property type="protein sequence ID" value="WBO23544.1"/>
    <property type="molecule type" value="Genomic_DNA"/>
</dbReference>
<proteinExistence type="predicted"/>
<protein>
    <submittedName>
        <fullName evidence="2">PaaI family thioesterase</fullName>
    </submittedName>
</protein>
<dbReference type="RefSeq" id="WP_270078176.1">
    <property type="nucleotide sequence ID" value="NZ_CP115174.1"/>
</dbReference>
<gene>
    <name evidence="2" type="ORF">PBT88_05290</name>
</gene>
<dbReference type="CDD" id="cd03443">
    <property type="entry name" value="PaaI_thioesterase"/>
    <property type="match status" value="1"/>
</dbReference>
<dbReference type="Gene3D" id="3.10.129.10">
    <property type="entry name" value="Hotdog Thioesterase"/>
    <property type="match status" value="1"/>
</dbReference>
<reference evidence="2 3" key="1">
    <citation type="submission" date="2022-12" db="EMBL/GenBank/DDBJ databases">
        <title>Sphingomonas abieness sp. nov., an endophytic bacterium isolated from Abies koreana.</title>
        <authorList>
            <person name="Jiang L."/>
            <person name="Lee J."/>
        </authorList>
    </citation>
    <scope>NUCLEOTIDE SEQUENCE [LARGE SCALE GENOMIC DNA]</scope>
    <source>
        <strain evidence="3">PAMB 00755</strain>
    </source>
</reference>
<evidence type="ECO:0000313" key="2">
    <source>
        <dbReference type="EMBL" id="WBO23544.1"/>
    </source>
</evidence>
<evidence type="ECO:0000259" key="1">
    <source>
        <dbReference type="Pfam" id="PF13622"/>
    </source>
</evidence>
<dbReference type="Pfam" id="PF13622">
    <property type="entry name" value="4HBT_3"/>
    <property type="match status" value="1"/>
</dbReference>